<reference evidence="2" key="1">
    <citation type="journal article" date="2013" name="New Phytol.">
        <title>Comparative genomic and transcriptomic analyses reveal the hemibiotrophic stage shift of Colletotrichum fungi.</title>
        <authorList>
            <person name="Gan P."/>
            <person name="Ikeda K."/>
            <person name="Irieda H."/>
            <person name="Narusaka M."/>
            <person name="O'Connell R.J."/>
            <person name="Narusaka Y."/>
            <person name="Takano Y."/>
            <person name="Kubo Y."/>
            <person name="Shirasu K."/>
        </authorList>
    </citation>
    <scope>NUCLEOTIDE SEQUENCE [LARGE SCALE GENOMIC DNA]</scope>
    <source>
        <strain evidence="2">104-T / ATCC 96160 / CBS 514.97 / LARS 414 / MAFF 240422</strain>
    </source>
</reference>
<name>A0A484G491_COLOR</name>
<dbReference type="EMBL" id="AMCV02000003">
    <property type="protein sequence ID" value="TDZ24991.1"/>
    <property type="molecule type" value="Genomic_DNA"/>
</dbReference>
<dbReference type="Proteomes" id="UP000014480">
    <property type="component" value="Unassembled WGS sequence"/>
</dbReference>
<evidence type="ECO:0000313" key="2">
    <source>
        <dbReference type="Proteomes" id="UP000014480"/>
    </source>
</evidence>
<keyword evidence="2" id="KW-1185">Reference proteome</keyword>
<reference evidence="2" key="2">
    <citation type="journal article" date="2019" name="Mol. Plant Microbe Interact.">
        <title>Genome sequence resources for four phytopathogenic fungi from the Colletotrichum orbiculare species complex.</title>
        <authorList>
            <person name="Gan P."/>
            <person name="Tsushima A."/>
            <person name="Narusaka M."/>
            <person name="Narusaka Y."/>
            <person name="Takano Y."/>
            <person name="Kubo Y."/>
            <person name="Shirasu K."/>
        </authorList>
    </citation>
    <scope>GENOME REANNOTATION</scope>
    <source>
        <strain evidence="2">104-T / ATCC 96160 / CBS 514.97 / LARS 414 / MAFF 240422</strain>
    </source>
</reference>
<accession>A0A484G491</accession>
<evidence type="ECO:0000313" key="1">
    <source>
        <dbReference type="EMBL" id="TDZ24991.1"/>
    </source>
</evidence>
<proteinExistence type="predicted"/>
<comment type="caution">
    <text evidence="1">The sequence shown here is derived from an EMBL/GenBank/DDBJ whole genome shotgun (WGS) entry which is preliminary data.</text>
</comment>
<protein>
    <submittedName>
        <fullName evidence="1">Uncharacterized protein</fullName>
    </submittedName>
</protein>
<sequence>MAMLSLAESLIKLRSVPAYSHIGRDQTALHVDAAASYTETWAGVHSRGQSFNLVVAIISEPVETARRRPGLPSIP</sequence>
<gene>
    <name evidence="1" type="ORF">Cob_v002033</name>
</gene>
<organism evidence="1 2">
    <name type="scientific">Colletotrichum orbiculare (strain 104-T / ATCC 96160 / CBS 514.97 / LARS 414 / MAFF 240422)</name>
    <name type="common">Cucumber anthracnose fungus</name>
    <name type="synonym">Colletotrichum lagenarium</name>
    <dbReference type="NCBI Taxonomy" id="1213857"/>
    <lineage>
        <taxon>Eukaryota</taxon>
        <taxon>Fungi</taxon>
        <taxon>Dikarya</taxon>
        <taxon>Ascomycota</taxon>
        <taxon>Pezizomycotina</taxon>
        <taxon>Sordariomycetes</taxon>
        <taxon>Hypocreomycetidae</taxon>
        <taxon>Glomerellales</taxon>
        <taxon>Glomerellaceae</taxon>
        <taxon>Colletotrichum</taxon>
        <taxon>Colletotrichum orbiculare species complex</taxon>
    </lineage>
</organism>
<dbReference type="AlphaFoldDB" id="A0A484G491"/>